<evidence type="ECO:0000256" key="4">
    <source>
        <dbReference type="ARBA" id="ARBA00022454"/>
    </source>
</evidence>
<dbReference type="EMBL" id="FR824117">
    <property type="protein sequence ID" value="CCA19512.1"/>
    <property type="molecule type" value="Genomic_DNA"/>
</dbReference>
<evidence type="ECO:0000256" key="8">
    <source>
        <dbReference type="ARBA" id="ARBA00030039"/>
    </source>
</evidence>
<protein>
    <recommendedName>
        <fullName evidence="3">CST complex subunit STN1</fullName>
    </recommendedName>
    <alternativeName>
        <fullName evidence="8">Suppressor of cdc thirteen homolog</fullName>
    </alternativeName>
</protein>
<sequence length="349" mass="39870">MSIKECLVEYDGIPGSIAWPVLESASQDTGILTKRLITKAQICGIVISIQHKAERVEFLVDDGTALIPAVLWLPEAGQERSLAINLGDLVNFEGKLQREARRDDLEEPNQIELRVLRYSIVQDPNEEMEHWLNTMRLCREVYSSPQYLVEPRGQPSFVQSGLFSSQAKESGNVTRHEDGALEAFLHMELDSNSMQTSENDFLDQLSIDVIKKLMEKQRKSANTCNPISVTFMEILEEFEADGKIQIKHEFVRRLRLVFSELRSIGLLYHLDPETDIHVFQTYLFTLKPALLSFLQDSSCGQSFTDIAGAILQKDEFQHISIEWLQHSIRKLNEEGIIRKQNDTFCIVSK</sequence>
<dbReference type="PANTHER" id="PTHR13989">
    <property type="entry name" value="REPLICATION PROTEIN A-RELATED"/>
    <property type="match status" value="1"/>
</dbReference>
<keyword evidence="6" id="KW-0238">DNA-binding</keyword>
<comment type="subcellular location">
    <subcellularLocation>
        <location evidence="2">Chromosome</location>
        <location evidence="2">Telomere</location>
    </subcellularLocation>
    <subcellularLocation>
        <location evidence="1">Nucleus</location>
    </subcellularLocation>
</comment>
<keyword evidence="5" id="KW-0779">Telomere</keyword>
<evidence type="ECO:0000259" key="9">
    <source>
        <dbReference type="Pfam" id="PF10451"/>
    </source>
</evidence>
<gene>
    <name evidence="10" type="primary">AlNc14C72G4938</name>
    <name evidence="10" type="ORF">ALNC14_056550</name>
</gene>
<dbReference type="InterPro" id="IPR018856">
    <property type="entry name" value="Stn1_N"/>
</dbReference>
<evidence type="ECO:0000256" key="6">
    <source>
        <dbReference type="ARBA" id="ARBA00023125"/>
    </source>
</evidence>
<evidence type="ECO:0000256" key="3">
    <source>
        <dbReference type="ARBA" id="ARBA00017411"/>
    </source>
</evidence>
<dbReference type="InterPro" id="IPR012340">
    <property type="entry name" value="NA-bd_OB-fold"/>
</dbReference>
<keyword evidence="7" id="KW-0539">Nucleus</keyword>
<dbReference type="PANTHER" id="PTHR13989:SF33">
    <property type="entry name" value="CST COMPLEX SUBUNIT STN1"/>
    <property type="match status" value="1"/>
</dbReference>
<feature type="domain" description="CST complex subunit Stn1 N-terminal" evidence="9">
    <location>
        <begin position="33"/>
        <end position="140"/>
    </location>
</feature>
<evidence type="ECO:0000256" key="5">
    <source>
        <dbReference type="ARBA" id="ARBA00022895"/>
    </source>
</evidence>
<name>F0WE83_9STRA</name>
<reference evidence="10" key="2">
    <citation type="submission" date="2011-02" db="EMBL/GenBank/DDBJ databases">
        <authorList>
            <person name="MacLean D."/>
        </authorList>
    </citation>
    <scope>NUCLEOTIDE SEQUENCE</scope>
</reference>
<dbReference type="SUPFAM" id="SSF50249">
    <property type="entry name" value="Nucleic acid-binding proteins"/>
    <property type="match status" value="1"/>
</dbReference>
<dbReference type="GO" id="GO:0005634">
    <property type="term" value="C:nucleus"/>
    <property type="evidence" value="ECO:0007669"/>
    <property type="project" value="UniProtKB-SubCell"/>
</dbReference>
<dbReference type="GO" id="GO:0000781">
    <property type="term" value="C:chromosome, telomeric region"/>
    <property type="evidence" value="ECO:0007669"/>
    <property type="project" value="UniProtKB-SubCell"/>
</dbReference>
<accession>F0WE83</accession>
<keyword evidence="4" id="KW-0158">Chromosome</keyword>
<evidence type="ECO:0000256" key="2">
    <source>
        <dbReference type="ARBA" id="ARBA00004574"/>
    </source>
</evidence>
<dbReference type="Gene3D" id="2.40.50.140">
    <property type="entry name" value="Nucleic acid-binding proteins"/>
    <property type="match status" value="1"/>
</dbReference>
<evidence type="ECO:0000256" key="1">
    <source>
        <dbReference type="ARBA" id="ARBA00004123"/>
    </source>
</evidence>
<reference evidence="10" key="1">
    <citation type="journal article" date="2011" name="PLoS Biol.">
        <title>Gene gain and loss during evolution of obligate parasitism in the white rust pathogen of Arabidopsis thaliana.</title>
        <authorList>
            <person name="Kemen E."/>
            <person name="Gardiner A."/>
            <person name="Schultz-Larsen T."/>
            <person name="Kemen A.C."/>
            <person name="Balmuth A.L."/>
            <person name="Robert-Seilaniantz A."/>
            <person name="Bailey K."/>
            <person name="Holub E."/>
            <person name="Studholme D.J."/>
            <person name="Maclean D."/>
            <person name="Jones J.D."/>
        </authorList>
    </citation>
    <scope>NUCLEOTIDE SEQUENCE</scope>
</reference>
<evidence type="ECO:0000313" key="10">
    <source>
        <dbReference type="EMBL" id="CCA19512.1"/>
    </source>
</evidence>
<dbReference type="GO" id="GO:0003677">
    <property type="term" value="F:DNA binding"/>
    <property type="evidence" value="ECO:0007669"/>
    <property type="project" value="UniProtKB-KW"/>
</dbReference>
<dbReference type="InterPro" id="IPR040260">
    <property type="entry name" value="RFA2-like"/>
</dbReference>
<dbReference type="Pfam" id="PF10451">
    <property type="entry name" value="Stn1"/>
    <property type="match status" value="1"/>
</dbReference>
<evidence type="ECO:0000256" key="7">
    <source>
        <dbReference type="ARBA" id="ARBA00023242"/>
    </source>
</evidence>
<organism evidence="10">
    <name type="scientific">Albugo laibachii Nc14</name>
    <dbReference type="NCBI Taxonomy" id="890382"/>
    <lineage>
        <taxon>Eukaryota</taxon>
        <taxon>Sar</taxon>
        <taxon>Stramenopiles</taxon>
        <taxon>Oomycota</taxon>
        <taxon>Peronosporomycetes</taxon>
        <taxon>Albuginales</taxon>
        <taxon>Albuginaceae</taxon>
        <taxon>Albugo</taxon>
    </lineage>
</organism>
<dbReference type="AlphaFoldDB" id="F0WE83"/>
<proteinExistence type="predicted"/>
<dbReference type="HOGENOM" id="CLU_786357_0_0_1"/>